<feature type="coiled-coil region" evidence="5">
    <location>
        <begin position="106"/>
        <end position="158"/>
    </location>
</feature>
<keyword evidence="1" id="KW-0479">Metal-binding</keyword>
<dbReference type="Proteomes" id="UP000076871">
    <property type="component" value="Unassembled WGS sequence"/>
</dbReference>
<accession>A0A165IIU5</accession>
<dbReference type="SUPFAM" id="SSF57850">
    <property type="entry name" value="RING/U-box"/>
    <property type="match status" value="1"/>
</dbReference>
<evidence type="ECO:0000313" key="8">
    <source>
        <dbReference type="Proteomes" id="UP000076871"/>
    </source>
</evidence>
<protein>
    <recommendedName>
        <fullName evidence="6">RING-type domain-containing protein</fullName>
    </recommendedName>
</protein>
<keyword evidence="8" id="KW-1185">Reference proteome</keyword>
<evidence type="ECO:0000256" key="4">
    <source>
        <dbReference type="PROSITE-ProRule" id="PRU00175"/>
    </source>
</evidence>
<evidence type="ECO:0000313" key="7">
    <source>
        <dbReference type="EMBL" id="KZT13137.1"/>
    </source>
</evidence>
<organism evidence="7 8">
    <name type="scientific">Laetiporus sulphureus 93-53</name>
    <dbReference type="NCBI Taxonomy" id="1314785"/>
    <lineage>
        <taxon>Eukaryota</taxon>
        <taxon>Fungi</taxon>
        <taxon>Dikarya</taxon>
        <taxon>Basidiomycota</taxon>
        <taxon>Agaricomycotina</taxon>
        <taxon>Agaricomycetes</taxon>
        <taxon>Polyporales</taxon>
        <taxon>Laetiporus</taxon>
    </lineage>
</organism>
<dbReference type="InterPro" id="IPR017907">
    <property type="entry name" value="Znf_RING_CS"/>
</dbReference>
<dbReference type="GO" id="GO:0000795">
    <property type="term" value="C:synaptonemal complex"/>
    <property type="evidence" value="ECO:0007669"/>
    <property type="project" value="InterPro"/>
</dbReference>
<dbReference type="Pfam" id="PF14634">
    <property type="entry name" value="zf-RING_5"/>
    <property type="match status" value="1"/>
</dbReference>
<evidence type="ECO:0000259" key="6">
    <source>
        <dbReference type="PROSITE" id="PS50089"/>
    </source>
</evidence>
<keyword evidence="5" id="KW-0175">Coiled coil</keyword>
<evidence type="ECO:0000256" key="3">
    <source>
        <dbReference type="ARBA" id="ARBA00022833"/>
    </source>
</evidence>
<dbReference type="PROSITE" id="PS00518">
    <property type="entry name" value="ZF_RING_1"/>
    <property type="match status" value="1"/>
</dbReference>
<dbReference type="AlphaFoldDB" id="A0A165IIU5"/>
<dbReference type="SMART" id="SM00184">
    <property type="entry name" value="RING"/>
    <property type="match status" value="1"/>
</dbReference>
<proteinExistence type="predicted"/>
<keyword evidence="3" id="KW-0862">Zinc</keyword>
<dbReference type="PANTHER" id="PTHR14305:SF0">
    <property type="entry name" value="E3 UBIQUITIN-PROTEIN LIGASE CCNB1IP1"/>
    <property type="match status" value="1"/>
</dbReference>
<evidence type="ECO:0000256" key="2">
    <source>
        <dbReference type="ARBA" id="ARBA00022771"/>
    </source>
</evidence>
<keyword evidence="2 4" id="KW-0863">Zinc-finger</keyword>
<dbReference type="PANTHER" id="PTHR14305">
    <property type="entry name" value="E3 UBIQUITIN-PROTEIN LIGASE CCNB1IP1"/>
    <property type="match status" value="1"/>
</dbReference>
<dbReference type="Gene3D" id="3.30.40.10">
    <property type="entry name" value="Zinc/RING finger domain, C3HC4 (zinc finger)"/>
    <property type="match status" value="1"/>
</dbReference>
<dbReference type="InterPro" id="IPR001841">
    <property type="entry name" value="Znf_RING"/>
</dbReference>
<feature type="domain" description="RING-type" evidence="6">
    <location>
        <begin position="11"/>
        <end position="47"/>
    </location>
</feature>
<dbReference type="GO" id="GO:0008270">
    <property type="term" value="F:zinc ion binding"/>
    <property type="evidence" value="ECO:0007669"/>
    <property type="project" value="UniProtKB-KW"/>
</dbReference>
<dbReference type="InterPro" id="IPR013083">
    <property type="entry name" value="Znf_RING/FYVE/PHD"/>
</dbReference>
<dbReference type="GeneID" id="63818956"/>
<evidence type="ECO:0000256" key="5">
    <source>
        <dbReference type="SAM" id="Coils"/>
    </source>
</evidence>
<dbReference type="InterPro" id="IPR042448">
    <property type="entry name" value="CCNB1IP1"/>
</dbReference>
<sequence>MDNLKCNRLTCRRALSEKAVVTTCSHIFCVDCANELFNASRLCPACETSLTEPDDVVVCSLHPSNDYKTSVLSGLSPTIILEICSRAMSFWQYQIHQEHSFQQAVYRNVNEKNAQLQKQLDNVIREANGEINLLNNKLSELQRDLELERRKHAGLQDSLKERDKEYQKLKVGISHPPNSLLFTDQKS</sequence>
<dbReference type="PROSITE" id="PS50089">
    <property type="entry name" value="ZF_RING_2"/>
    <property type="match status" value="1"/>
</dbReference>
<dbReference type="GO" id="GO:0061630">
    <property type="term" value="F:ubiquitin protein ligase activity"/>
    <property type="evidence" value="ECO:0007669"/>
    <property type="project" value="InterPro"/>
</dbReference>
<dbReference type="EMBL" id="KV427605">
    <property type="protein sequence ID" value="KZT13137.1"/>
    <property type="molecule type" value="Genomic_DNA"/>
</dbReference>
<reference evidence="7 8" key="1">
    <citation type="journal article" date="2016" name="Mol. Biol. Evol.">
        <title>Comparative Genomics of Early-Diverging Mushroom-Forming Fungi Provides Insights into the Origins of Lignocellulose Decay Capabilities.</title>
        <authorList>
            <person name="Nagy L.G."/>
            <person name="Riley R."/>
            <person name="Tritt A."/>
            <person name="Adam C."/>
            <person name="Daum C."/>
            <person name="Floudas D."/>
            <person name="Sun H."/>
            <person name="Yadav J.S."/>
            <person name="Pangilinan J."/>
            <person name="Larsson K.H."/>
            <person name="Matsuura K."/>
            <person name="Barry K."/>
            <person name="Labutti K."/>
            <person name="Kuo R."/>
            <person name="Ohm R.A."/>
            <person name="Bhattacharya S.S."/>
            <person name="Shirouzu T."/>
            <person name="Yoshinaga Y."/>
            <person name="Martin F.M."/>
            <person name="Grigoriev I.V."/>
            <person name="Hibbett D.S."/>
        </authorList>
    </citation>
    <scope>NUCLEOTIDE SEQUENCE [LARGE SCALE GENOMIC DNA]</scope>
    <source>
        <strain evidence="7 8">93-53</strain>
    </source>
</reference>
<evidence type="ECO:0000256" key="1">
    <source>
        <dbReference type="ARBA" id="ARBA00022723"/>
    </source>
</evidence>
<gene>
    <name evidence="7" type="ORF">LAESUDRAFT_30657</name>
</gene>
<dbReference type="STRING" id="1314785.A0A165IIU5"/>
<name>A0A165IIU5_9APHY</name>
<dbReference type="GO" id="GO:0007131">
    <property type="term" value="P:reciprocal meiotic recombination"/>
    <property type="evidence" value="ECO:0007669"/>
    <property type="project" value="InterPro"/>
</dbReference>
<dbReference type="InParanoid" id="A0A165IIU5"/>
<dbReference type="RefSeq" id="XP_040770647.1">
    <property type="nucleotide sequence ID" value="XM_040901925.1"/>
</dbReference>
<dbReference type="OrthoDB" id="441210at2759"/>